<keyword evidence="7" id="KW-0175">Coiled coil</keyword>
<dbReference type="Pfam" id="PF02609">
    <property type="entry name" value="Exonuc_VII_S"/>
    <property type="match status" value="1"/>
</dbReference>
<dbReference type="Gene3D" id="1.10.287.1040">
    <property type="entry name" value="Exonuclease VII, small subunit"/>
    <property type="match status" value="1"/>
</dbReference>
<dbReference type="InterPro" id="IPR037004">
    <property type="entry name" value="Exonuc_VII_ssu_sf"/>
</dbReference>
<dbReference type="NCBIfam" id="TIGR01280">
    <property type="entry name" value="xseB"/>
    <property type="match status" value="1"/>
</dbReference>
<keyword evidence="5" id="KW-0269">Exonuclease</keyword>
<dbReference type="GO" id="GO:0006308">
    <property type="term" value="P:DNA catabolic process"/>
    <property type="evidence" value="ECO:0007669"/>
    <property type="project" value="UniProtKB-UniRule"/>
</dbReference>
<evidence type="ECO:0000256" key="1">
    <source>
        <dbReference type="ARBA" id="ARBA00009998"/>
    </source>
</evidence>
<dbReference type="EMBL" id="CP098400">
    <property type="protein sequence ID" value="URW80485.1"/>
    <property type="molecule type" value="Genomic_DNA"/>
</dbReference>
<keyword evidence="2" id="KW-0963">Cytoplasm</keyword>
<comment type="similarity">
    <text evidence="1">Belongs to the XseB family.</text>
</comment>
<dbReference type="GO" id="GO:0009318">
    <property type="term" value="C:exodeoxyribonuclease VII complex"/>
    <property type="evidence" value="ECO:0007669"/>
    <property type="project" value="UniProtKB-UniRule"/>
</dbReference>
<proteinExistence type="inferred from homology"/>
<dbReference type="Proteomes" id="UP001056426">
    <property type="component" value="Chromosome"/>
</dbReference>
<reference evidence="8" key="2">
    <citation type="submission" date="2022-06" db="EMBL/GenBank/DDBJ databases">
        <title>Xiashengella guii gen. nov. sp. nov., a bacterium isolated form anaerobic digestion tank.</title>
        <authorList>
            <person name="Huang H."/>
        </authorList>
    </citation>
    <scope>NUCLEOTIDE SEQUENCE</scope>
    <source>
        <strain evidence="8">Ai-910</strain>
    </source>
</reference>
<evidence type="ECO:0000256" key="7">
    <source>
        <dbReference type="SAM" id="Coils"/>
    </source>
</evidence>
<keyword evidence="3" id="KW-0540">Nuclease</keyword>
<protein>
    <recommendedName>
        <fullName evidence="6">Exodeoxyribonuclease VII small subunit</fullName>
        <ecNumber evidence="6">3.1.11.6</ecNumber>
    </recommendedName>
</protein>
<keyword evidence="4 8" id="KW-0378">Hydrolase</keyword>
<evidence type="ECO:0000313" key="9">
    <source>
        <dbReference type="Proteomes" id="UP001056426"/>
    </source>
</evidence>
<gene>
    <name evidence="8" type="primary">xseB</name>
    <name evidence="8" type="ORF">M9189_03855</name>
</gene>
<evidence type="ECO:0000256" key="4">
    <source>
        <dbReference type="ARBA" id="ARBA00022801"/>
    </source>
</evidence>
<sequence length="66" mass="7895">MAKEKITYKSAVTEIEQILELMEREELDVDEMSEKVKRVSELIRICRQKLLQTQEEVEKVLKEIED</sequence>
<accession>A0A9J6ZS60</accession>
<reference evidence="8" key="1">
    <citation type="submission" date="2022-05" db="EMBL/GenBank/DDBJ databases">
        <authorList>
            <person name="Sun X."/>
        </authorList>
    </citation>
    <scope>NUCLEOTIDE SEQUENCE</scope>
    <source>
        <strain evidence="8">Ai-910</strain>
    </source>
</reference>
<dbReference type="KEGG" id="alkq:M9189_03855"/>
<dbReference type="AlphaFoldDB" id="A0A9J6ZS60"/>
<dbReference type="InterPro" id="IPR003761">
    <property type="entry name" value="Exonuc_VII_S"/>
</dbReference>
<evidence type="ECO:0000256" key="5">
    <source>
        <dbReference type="ARBA" id="ARBA00022839"/>
    </source>
</evidence>
<evidence type="ECO:0000256" key="6">
    <source>
        <dbReference type="NCBIfam" id="TIGR01280"/>
    </source>
</evidence>
<evidence type="ECO:0000256" key="2">
    <source>
        <dbReference type="ARBA" id="ARBA00022490"/>
    </source>
</evidence>
<dbReference type="GO" id="GO:0008855">
    <property type="term" value="F:exodeoxyribonuclease VII activity"/>
    <property type="evidence" value="ECO:0007669"/>
    <property type="project" value="UniProtKB-UniRule"/>
</dbReference>
<organism evidence="8 9">
    <name type="scientific">Xiashengella succiniciproducens</name>
    <dbReference type="NCBI Taxonomy" id="2949635"/>
    <lineage>
        <taxon>Bacteria</taxon>
        <taxon>Pseudomonadati</taxon>
        <taxon>Bacteroidota</taxon>
        <taxon>Bacteroidia</taxon>
        <taxon>Marinilabiliales</taxon>
        <taxon>Marinilabiliaceae</taxon>
        <taxon>Xiashengella</taxon>
    </lineage>
</organism>
<evidence type="ECO:0000313" key="8">
    <source>
        <dbReference type="EMBL" id="URW80485.1"/>
    </source>
</evidence>
<dbReference type="EC" id="3.1.11.6" evidence="6"/>
<keyword evidence="9" id="KW-1185">Reference proteome</keyword>
<feature type="coiled-coil region" evidence="7">
    <location>
        <begin position="15"/>
        <end position="63"/>
    </location>
</feature>
<dbReference type="RefSeq" id="WP_250724734.1">
    <property type="nucleotide sequence ID" value="NZ_CP098400.1"/>
</dbReference>
<evidence type="ECO:0000256" key="3">
    <source>
        <dbReference type="ARBA" id="ARBA00022722"/>
    </source>
</evidence>
<dbReference type="SUPFAM" id="SSF116842">
    <property type="entry name" value="XseB-like"/>
    <property type="match status" value="1"/>
</dbReference>
<name>A0A9J6ZS60_9BACT</name>